<dbReference type="EMBL" id="CP003382">
    <property type="protein sequence ID" value="AFZ65991.1"/>
    <property type="molecule type" value="Genomic_DNA"/>
</dbReference>
<dbReference type="STRING" id="937777.Deipe_0391"/>
<gene>
    <name evidence="1" type="ordered locus">Deipe_0391</name>
</gene>
<name>K9ZWN0_DEIPD</name>
<protein>
    <submittedName>
        <fullName evidence="1">Uncharacterized protein</fullName>
    </submittedName>
</protein>
<evidence type="ECO:0000313" key="1">
    <source>
        <dbReference type="EMBL" id="AFZ65991.1"/>
    </source>
</evidence>
<evidence type="ECO:0000313" key="2">
    <source>
        <dbReference type="Proteomes" id="UP000010467"/>
    </source>
</evidence>
<dbReference type="HOGENOM" id="CLU_2245525_0_0_0"/>
<keyword evidence="2" id="KW-1185">Reference proteome</keyword>
<dbReference type="AlphaFoldDB" id="K9ZWN0"/>
<dbReference type="PATRIC" id="fig|937777.3.peg.401"/>
<accession>K9ZWN0</accession>
<proteinExistence type="predicted"/>
<reference evidence="2" key="1">
    <citation type="submission" date="2012-03" db="EMBL/GenBank/DDBJ databases">
        <title>Complete sequence of chromosome of Deinococcus peraridilitoris DSM 19664.</title>
        <authorList>
            <person name="Lucas S."/>
            <person name="Copeland A."/>
            <person name="Lapidus A."/>
            <person name="Glavina del Rio T."/>
            <person name="Dalin E."/>
            <person name="Tice H."/>
            <person name="Bruce D."/>
            <person name="Goodwin L."/>
            <person name="Pitluck S."/>
            <person name="Peters L."/>
            <person name="Mikhailova N."/>
            <person name="Lu M."/>
            <person name="Kyrpides N."/>
            <person name="Mavromatis K."/>
            <person name="Ivanova N."/>
            <person name="Brettin T."/>
            <person name="Detter J.C."/>
            <person name="Han C."/>
            <person name="Larimer F."/>
            <person name="Land M."/>
            <person name="Hauser L."/>
            <person name="Markowitz V."/>
            <person name="Cheng J.-F."/>
            <person name="Hugenholtz P."/>
            <person name="Woyke T."/>
            <person name="Wu D."/>
            <person name="Pukall R."/>
            <person name="Steenblock K."/>
            <person name="Brambilla E."/>
            <person name="Klenk H.-P."/>
            <person name="Eisen J.A."/>
        </authorList>
    </citation>
    <scope>NUCLEOTIDE SEQUENCE [LARGE SCALE GENOMIC DNA]</scope>
    <source>
        <strain evidence="2">DSM 19664 / LMG 22246 / CIP 109416 / KR-200</strain>
    </source>
</reference>
<sequence length="104" mass="11940">MLELVYDKDVRIAESRHMLELYLDEKHGEALAVFIPQEPGVPQPCHELHEIARALLREFVPTARLKVLLCNPTQRSFQWLDISPTVQWRPAPVDEVRGSGLAWA</sequence>
<dbReference type="Proteomes" id="UP000010467">
    <property type="component" value="Chromosome"/>
</dbReference>
<organism evidence="1 2">
    <name type="scientific">Deinococcus peraridilitoris (strain DSM 19664 / LMG 22246 / CIP 109416 / KR-200)</name>
    <dbReference type="NCBI Taxonomy" id="937777"/>
    <lineage>
        <taxon>Bacteria</taxon>
        <taxon>Thermotogati</taxon>
        <taxon>Deinococcota</taxon>
        <taxon>Deinococci</taxon>
        <taxon>Deinococcales</taxon>
        <taxon>Deinococcaceae</taxon>
        <taxon>Deinococcus</taxon>
    </lineage>
</organism>
<dbReference type="KEGG" id="dpd:Deipe_0391"/>